<name>A0A9Q3F9J8_9BASI</name>
<feature type="compositionally biased region" description="Low complexity" evidence="1">
    <location>
        <begin position="87"/>
        <end position="99"/>
    </location>
</feature>
<proteinExistence type="predicted"/>
<gene>
    <name evidence="2" type="ORF">O181_072472</name>
</gene>
<comment type="caution">
    <text evidence="2">The sequence shown here is derived from an EMBL/GenBank/DDBJ whole genome shotgun (WGS) entry which is preliminary data.</text>
</comment>
<reference evidence="2" key="1">
    <citation type="submission" date="2021-03" db="EMBL/GenBank/DDBJ databases">
        <title>Draft genome sequence of rust myrtle Austropuccinia psidii MF-1, a brazilian biotype.</title>
        <authorList>
            <person name="Quecine M.C."/>
            <person name="Pachon D.M.R."/>
            <person name="Bonatelli M.L."/>
            <person name="Correr F.H."/>
            <person name="Franceschini L.M."/>
            <person name="Leite T.F."/>
            <person name="Margarido G.R.A."/>
            <person name="Almeida C.A."/>
            <person name="Ferrarezi J.A."/>
            <person name="Labate C.A."/>
        </authorList>
    </citation>
    <scope>NUCLEOTIDE SEQUENCE</scope>
    <source>
        <strain evidence="2">MF-1</strain>
    </source>
</reference>
<keyword evidence="3" id="KW-1185">Reference proteome</keyword>
<protein>
    <submittedName>
        <fullName evidence="2">Uncharacterized protein</fullName>
    </submittedName>
</protein>
<dbReference type="Proteomes" id="UP000765509">
    <property type="component" value="Unassembled WGS sequence"/>
</dbReference>
<feature type="region of interest" description="Disordered" evidence="1">
    <location>
        <begin position="64"/>
        <end position="102"/>
    </location>
</feature>
<dbReference type="AlphaFoldDB" id="A0A9Q3F9J8"/>
<dbReference type="EMBL" id="AVOT02037995">
    <property type="protein sequence ID" value="MBW0532757.1"/>
    <property type="molecule type" value="Genomic_DNA"/>
</dbReference>
<evidence type="ECO:0000313" key="3">
    <source>
        <dbReference type="Proteomes" id="UP000765509"/>
    </source>
</evidence>
<evidence type="ECO:0000313" key="2">
    <source>
        <dbReference type="EMBL" id="MBW0532757.1"/>
    </source>
</evidence>
<sequence length="155" mass="17242">MTPSDTKNMQKGKVKRNSEILISTKKWTPISTQWLKKPCNSASIKGKPTLTALKGKITVINPASTSNGKFSKYVENKQDSNGNNSHTPIQLPTQQTPQTKGFDRAVTSTLASPTPQRPVPMDHLKQEIQPGFTLGRTWGKIPEDISQRYFIQGTY</sequence>
<accession>A0A9Q3F9J8</accession>
<evidence type="ECO:0000256" key="1">
    <source>
        <dbReference type="SAM" id="MobiDB-lite"/>
    </source>
</evidence>
<organism evidence="2 3">
    <name type="scientific">Austropuccinia psidii MF-1</name>
    <dbReference type="NCBI Taxonomy" id="1389203"/>
    <lineage>
        <taxon>Eukaryota</taxon>
        <taxon>Fungi</taxon>
        <taxon>Dikarya</taxon>
        <taxon>Basidiomycota</taxon>
        <taxon>Pucciniomycotina</taxon>
        <taxon>Pucciniomycetes</taxon>
        <taxon>Pucciniales</taxon>
        <taxon>Sphaerophragmiaceae</taxon>
        <taxon>Austropuccinia</taxon>
    </lineage>
</organism>